<dbReference type="GO" id="GO:0031490">
    <property type="term" value="F:chromatin DNA binding"/>
    <property type="evidence" value="ECO:0007669"/>
    <property type="project" value="TreeGrafter"/>
</dbReference>
<dbReference type="Pfam" id="PF09733">
    <property type="entry name" value="VEFS-Box"/>
    <property type="match status" value="1"/>
</dbReference>
<dbReference type="GO" id="GO:0016586">
    <property type="term" value="C:RSC-type complex"/>
    <property type="evidence" value="ECO:0007669"/>
    <property type="project" value="TreeGrafter"/>
</dbReference>
<dbReference type="SUPFAM" id="SSF57903">
    <property type="entry name" value="FYVE/PHD zinc finger"/>
    <property type="match status" value="1"/>
</dbReference>
<evidence type="ECO:0000256" key="7">
    <source>
        <dbReference type="SAM" id="MobiDB-lite"/>
    </source>
</evidence>
<evidence type="ECO:0000256" key="4">
    <source>
        <dbReference type="ARBA" id="ARBA00022833"/>
    </source>
</evidence>
<evidence type="ECO:0000313" key="10">
    <source>
        <dbReference type="Proteomes" id="UP001302676"/>
    </source>
</evidence>
<dbReference type="InterPro" id="IPR011011">
    <property type="entry name" value="Znf_FYVE_PHD"/>
</dbReference>
<evidence type="ECO:0000259" key="8">
    <source>
        <dbReference type="Pfam" id="PF09733"/>
    </source>
</evidence>
<dbReference type="Proteomes" id="UP001302676">
    <property type="component" value="Unassembled WGS sequence"/>
</dbReference>
<dbReference type="InterPro" id="IPR019786">
    <property type="entry name" value="Zinc_finger_PHD-type_CS"/>
</dbReference>
<dbReference type="PANTHER" id="PTHR22597">
    <property type="entry name" value="POLYCOMB GROUP PROTEIN"/>
    <property type="match status" value="1"/>
</dbReference>
<feature type="region of interest" description="Disordered" evidence="7">
    <location>
        <begin position="29"/>
        <end position="58"/>
    </location>
</feature>
<comment type="similarity">
    <text evidence="1">Belongs to the VEFS (VRN2-EMF2-FIS2-SU(Z)12) family.</text>
</comment>
<evidence type="ECO:0000256" key="6">
    <source>
        <dbReference type="ARBA" id="ARBA00023163"/>
    </source>
</evidence>
<keyword evidence="5" id="KW-0805">Transcription regulation</keyword>
<keyword evidence="4" id="KW-0862">Zinc</keyword>
<feature type="domain" description="Polycomb protein VEFS-Box" evidence="8">
    <location>
        <begin position="561"/>
        <end position="632"/>
    </location>
</feature>
<accession>A0AAN6ZNE5</accession>
<name>A0AAN6ZNE5_9PEZI</name>
<dbReference type="CDD" id="cd21552">
    <property type="entry name" value="VEFS-box_ctSUZ12-like"/>
    <property type="match status" value="1"/>
</dbReference>
<keyword evidence="2" id="KW-0479">Metal-binding</keyword>
<dbReference type="RefSeq" id="XP_062637455.1">
    <property type="nucleotide sequence ID" value="XM_062783696.1"/>
</dbReference>
<feature type="region of interest" description="Disordered" evidence="7">
    <location>
        <begin position="298"/>
        <end position="367"/>
    </location>
</feature>
<evidence type="ECO:0000313" key="9">
    <source>
        <dbReference type="EMBL" id="KAK4144084.1"/>
    </source>
</evidence>
<feature type="region of interest" description="Disordered" evidence="7">
    <location>
        <begin position="502"/>
        <end position="525"/>
    </location>
</feature>
<evidence type="ECO:0000256" key="5">
    <source>
        <dbReference type="ARBA" id="ARBA00023015"/>
    </source>
</evidence>
<proteinExistence type="inferred from homology"/>
<sequence>MTTSNHRSRGLPFLHRNWLQATNHWESKMSNKLSSQPHDSNDRPPKDDSQTQRTAKRRRIDNGYDGFPLFEGYGAAQRALRIELLKVSHKDSPRLKNGILNGVIAPNVRDVIYVKARCKLTICGFRGGEPVVLHVDSQVCGLRIFKHPPGSAPIARFSSIRPFHIPEEKIFLERDDDAVFGLANTYSVLLELESAGDVNWPPTDLVPVSDEEKFYNRGLPPRHWVLTASISDIFNNRNRKSIRLRVKKHKQLLNDVDVPTNFLIDLDVRWLTALSHRARSRELAKDIQPSISVFDPHELATPFAGGGPPADPPVAGTAGGQQQVGPQTNVTSEGGLALNGHLNGSGLDPADEFAEGELTPSRSRRTRQDINYNVKQMWNNAVGKETRKRRKLGEEHSQVDEHTVTYLLPPEQVQTERFACLLCGAENDRLSQLRAHYLSHPQYDFHFEFRPKAGYCVTVKPNANSFGSPLRPKVYQLGLPVKPLDLEKYVNGDDSWVTSRLGPDNGREVFQDNAPQGGHPKSTIKRTQRKVLVPKTKQPLFDPLSKVQLPAGTVIPQRPLDDSWLLLKHRDNLQDFIDLNAAEKEYLQEWDAFIMRQHLSSQEYLPRHFLRFVHEHAAWLVEVRSRADEFSKHAATLLTRRMLPDTVIFEATQLVNDARNRRAAMAEASETASNMSSKERGTAQALLPAPATARNKASGGCCAKCAEPVPMGSLLVCSNKACKKRLYHKHCVENPEAAVKARRRWKCAACL</sequence>
<dbReference type="InterPro" id="IPR019135">
    <property type="entry name" value="Polycomb_protein_VEFS-Box"/>
</dbReference>
<feature type="compositionally biased region" description="Low complexity" evidence="7">
    <location>
        <begin position="313"/>
        <end position="328"/>
    </location>
</feature>
<feature type="compositionally biased region" description="Polar residues" evidence="7">
    <location>
        <begin position="29"/>
        <end position="38"/>
    </location>
</feature>
<reference evidence="9" key="2">
    <citation type="submission" date="2023-05" db="EMBL/GenBank/DDBJ databases">
        <authorList>
            <consortium name="Lawrence Berkeley National Laboratory"/>
            <person name="Steindorff A."/>
            <person name="Hensen N."/>
            <person name="Bonometti L."/>
            <person name="Westerberg I."/>
            <person name="Brannstrom I.O."/>
            <person name="Guillou S."/>
            <person name="Cros-Aarteil S."/>
            <person name="Calhoun S."/>
            <person name="Haridas S."/>
            <person name="Kuo A."/>
            <person name="Mondo S."/>
            <person name="Pangilinan J."/>
            <person name="Riley R."/>
            <person name="Labutti K."/>
            <person name="Andreopoulos B."/>
            <person name="Lipzen A."/>
            <person name="Chen C."/>
            <person name="Yanf M."/>
            <person name="Daum C."/>
            <person name="Ng V."/>
            <person name="Clum A."/>
            <person name="Ohm R."/>
            <person name="Martin F."/>
            <person name="Silar P."/>
            <person name="Natvig D."/>
            <person name="Lalanne C."/>
            <person name="Gautier V."/>
            <person name="Ament-Velasquez S.L."/>
            <person name="Kruys A."/>
            <person name="Hutchinson M.I."/>
            <person name="Powell A.J."/>
            <person name="Barry K."/>
            <person name="Miller A.N."/>
            <person name="Grigoriev I.V."/>
            <person name="Debuchy R."/>
            <person name="Gladieux P."/>
            <person name="Thoren M.H."/>
            <person name="Johannesson H."/>
        </authorList>
    </citation>
    <scope>NUCLEOTIDE SEQUENCE</scope>
    <source>
        <strain evidence="9">CBS 141.50</strain>
    </source>
</reference>
<evidence type="ECO:0000256" key="1">
    <source>
        <dbReference type="ARBA" id="ARBA00007416"/>
    </source>
</evidence>
<comment type="caution">
    <text evidence="9">The sequence shown here is derived from an EMBL/GenBank/DDBJ whole genome shotgun (WGS) entry which is preliminary data.</text>
</comment>
<organism evidence="9 10">
    <name type="scientific">Dichotomopilus funicola</name>
    <dbReference type="NCBI Taxonomy" id="1934379"/>
    <lineage>
        <taxon>Eukaryota</taxon>
        <taxon>Fungi</taxon>
        <taxon>Dikarya</taxon>
        <taxon>Ascomycota</taxon>
        <taxon>Pezizomycotina</taxon>
        <taxon>Sordariomycetes</taxon>
        <taxon>Sordariomycetidae</taxon>
        <taxon>Sordariales</taxon>
        <taxon>Chaetomiaceae</taxon>
        <taxon>Dichotomopilus</taxon>
    </lineage>
</organism>
<evidence type="ECO:0000256" key="2">
    <source>
        <dbReference type="ARBA" id="ARBA00022723"/>
    </source>
</evidence>
<keyword evidence="3" id="KW-0863">Zinc-finger</keyword>
<protein>
    <recommendedName>
        <fullName evidence="8">Polycomb protein VEFS-Box domain-containing protein</fullName>
    </recommendedName>
</protein>
<feature type="compositionally biased region" description="Basic and acidic residues" evidence="7">
    <location>
        <begin position="39"/>
        <end position="50"/>
    </location>
</feature>
<dbReference type="PANTHER" id="PTHR22597:SF0">
    <property type="entry name" value="POLYCOMB PROTEIN SUZ12"/>
    <property type="match status" value="1"/>
</dbReference>
<gene>
    <name evidence="9" type="ORF">C8A04DRAFT_36921</name>
</gene>
<keyword evidence="6" id="KW-0804">Transcription</keyword>
<evidence type="ECO:0000256" key="3">
    <source>
        <dbReference type="ARBA" id="ARBA00022771"/>
    </source>
</evidence>
<keyword evidence="10" id="KW-1185">Reference proteome</keyword>
<dbReference type="EMBL" id="MU853580">
    <property type="protein sequence ID" value="KAK4144084.1"/>
    <property type="molecule type" value="Genomic_DNA"/>
</dbReference>
<dbReference type="GO" id="GO:0008270">
    <property type="term" value="F:zinc ion binding"/>
    <property type="evidence" value="ECO:0007669"/>
    <property type="project" value="UniProtKB-KW"/>
</dbReference>
<dbReference type="GeneID" id="87820309"/>
<dbReference type="PROSITE" id="PS01359">
    <property type="entry name" value="ZF_PHD_1"/>
    <property type="match status" value="1"/>
</dbReference>
<dbReference type="AlphaFoldDB" id="A0AAN6ZNE5"/>
<reference evidence="9" key="1">
    <citation type="journal article" date="2023" name="Mol. Phylogenet. Evol.">
        <title>Genome-scale phylogeny and comparative genomics of the fungal order Sordariales.</title>
        <authorList>
            <person name="Hensen N."/>
            <person name="Bonometti L."/>
            <person name="Westerberg I."/>
            <person name="Brannstrom I.O."/>
            <person name="Guillou S."/>
            <person name="Cros-Aarteil S."/>
            <person name="Calhoun S."/>
            <person name="Haridas S."/>
            <person name="Kuo A."/>
            <person name="Mondo S."/>
            <person name="Pangilinan J."/>
            <person name="Riley R."/>
            <person name="LaButti K."/>
            <person name="Andreopoulos B."/>
            <person name="Lipzen A."/>
            <person name="Chen C."/>
            <person name="Yan M."/>
            <person name="Daum C."/>
            <person name="Ng V."/>
            <person name="Clum A."/>
            <person name="Steindorff A."/>
            <person name="Ohm R.A."/>
            <person name="Martin F."/>
            <person name="Silar P."/>
            <person name="Natvig D.O."/>
            <person name="Lalanne C."/>
            <person name="Gautier V."/>
            <person name="Ament-Velasquez S.L."/>
            <person name="Kruys A."/>
            <person name="Hutchinson M.I."/>
            <person name="Powell A.J."/>
            <person name="Barry K."/>
            <person name="Miller A.N."/>
            <person name="Grigoriev I.V."/>
            <person name="Debuchy R."/>
            <person name="Gladieux P."/>
            <person name="Hiltunen Thoren M."/>
            <person name="Johannesson H."/>
        </authorList>
    </citation>
    <scope>NUCLEOTIDE SEQUENCE</scope>
    <source>
        <strain evidence="9">CBS 141.50</strain>
    </source>
</reference>